<dbReference type="Gene3D" id="2.80.10.50">
    <property type="match status" value="1"/>
</dbReference>
<dbReference type="EMBL" id="JAQQAF010000001">
    <property type="protein sequence ID" value="KAJ8511553.1"/>
    <property type="molecule type" value="Genomic_DNA"/>
</dbReference>
<reference evidence="3 4" key="1">
    <citation type="submission" date="2022-12" db="EMBL/GenBank/DDBJ databases">
        <title>Chromosome-scale assembly of the Ensete ventricosum genome.</title>
        <authorList>
            <person name="Dussert Y."/>
            <person name="Stocks J."/>
            <person name="Wendawek A."/>
            <person name="Woldeyes F."/>
            <person name="Nichols R.A."/>
            <person name="Borrell J.S."/>
        </authorList>
    </citation>
    <scope>NUCLEOTIDE SEQUENCE [LARGE SCALE GENOMIC DNA]</scope>
    <source>
        <strain evidence="4">cv. Maze</strain>
        <tissue evidence="3">Seeds</tissue>
    </source>
</reference>
<dbReference type="CDD" id="cd23431">
    <property type="entry name" value="beta-trefoil_Ricin_AtEULS3-like"/>
    <property type="match status" value="2"/>
</dbReference>
<comment type="caution">
    <text evidence="3">The sequence shown here is derived from an EMBL/GenBank/DDBJ whole genome shotgun (WGS) entry which is preliminary data.</text>
</comment>
<feature type="compositionally biased region" description="Basic residues" evidence="1">
    <location>
        <begin position="1"/>
        <end position="12"/>
    </location>
</feature>
<organism evidence="3 4">
    <name type="scientific">Ensete ventricosum</name>
    <name type="common">Abyssinian banana</name>
    <name type="synonym">Musa ensete</name>
    <dbReference type="NCBI Taxonomy" id="4639"/>
    <lineage>
        <taxon>Eukaryota</taxon>
        <taxon>Viridiplantae</taxon>
        <taxon>Streptophyta</taxon>
        <taxon>Embryophyta</taxon>
        <taxon>Tracheophyta</taxon>
        <taxon>Spermatophyta</taxon>
        <taxon>Magnoliopsida</taxon>
        <taxon>Liliopsida</taxon>
        <taxon>Zingiberales</taxon>
        <taxon>Musaceae</taxon>
        <taxon>Ensete</taxon>
    </lineage>
</organism>
<evidence type="ECO:0000256" key="2">
    <source>
        <dbReference type="SAM" id="Phobius"/>
    </source>
</evidence>
<dbReference type="InterPro" id="IPR035992">
    <property type="entry name" value="Ricin_B-like_lectins"/>
</dbReference>
<name>A0AAV8RWM2_ENSVE</name>
<feature type="region of interest" description="Disordered" evidence="1">
    <location>
        <begin position="173"/>
        <end position="193"/>
    </location>
</feature>
<dbReference type="SUPFAM" id="SSF50370">
    <property type="entry name" value="Ricin B-like lectins"/>
    <property type="match status" value="2"/>
</dbReference>
<feature type="transmembrane region" description="Helical" evidence="2">
    <location>
        <begin position="352"/>
        <end position="373"/>
    </location>
</feature>
<proteinExistence type="predicted"/>
<accession>A0AAV8RWM2</accession>
<evidence type="ECO:0000256" key="1">
    <source>
        <dbReference type="SAM" id="MobiDB-lite"/>
    </source>
</evidence>
<evidence type="ECO:0000313" key="4">
    <source>
        <dbReference type="Proteomes" id="UP001222027"/>
    </source>
</evidence>
<keyword evidence="2" id="KW-1133">Transmembrane helix</keyword>
<evidence type="ECO:0008006" key="5">
    <source>
        <dbReference type="Google" id="ProtNLM"/>
    </source>
</evidence>
<keyword evidence="2" id="KW-0472">Membrane</keyword>
<evidence type="ECO:0000313" key="3">
    <source>
        <dbReference type="EMBL" id="KAJ8511553.1"/>
    </source>
</evidence>
<dbReference type="PANTHER" id="PTHR31257:SF2">
    <property type="entry name" value="RICIN B-LIKE LECTIN EULS3"/>
    <property type="match status" value="1"/>
</dbReference>
<feature type="region of interest" description="Disordered" evidence="1">
    <location>
        <begin position="1"/>
        <end position="25"/>
    </location>
</feature>
<dbReference type="Proteomes" id="UP001222027">
    <property type="component" value="Unassembled WGS sequence"/>
</dbReference>
<keyword evidence="2" id="KW-0812">Transmembrane</keyword>
<dbReference type="InterPro" id="IPR040249">
    <property type="entry name" value="Ricin_B-like_lectin_EULS3-like"/>
</dbReference>
<protein>
    <recommendedName>
        <fullName evidence="5">PH domain-containing protein</fullName>
    </recommendedName>
</protein>
<dbReference type="AlphaFoldDB" id="A0AAV8RWM2"/>
<keyword evidence="4" id="KW-1185">Reference proteome</keyword>
<gene>
    <name evidence="3" type="ORF">OPV22_001987</name>
</gene>
<sequence length="379" mass="42809">MAHFFHHHHHHHHGEEHGSSAGGRSAPRTVRVYTKADPNYSLSIRDGDVILAPNDPDDPYQHWYKDMRHGTRVKDEEGFPGFALVNSVTGETIKHSLGAQNQVRLVPYNPDYLDESVLWSESNDTGKGYRCIRMVNNIRLNFDAFHGDKDHGGVRDGTTVVLWEWLKGDNQRWKIEPQSSDPPPPTNYVGGRPPQRAVRIFTKAGPDYSLTVRDGSVVLAPTDPNDDYQRWYKDMRYSTEVKDEEGFPSFALVNKVTGEAIKHAIGAKNPIRLVPYNPDYLDESVLWSESNDTGEGYRGQPEVEDCSCSLNNVMAVSITISWSRFAALHSIYKLVDVFPRISCALRPLCRSFLLAFAVLWLCYCGAMPLLYGVDLHAFC</sequence>
<dbReference type="PANTHER" id="PTHR31257">
    <property type="entry name" value="RICIN B-LIKE LECTIN EULS3"/>
    <property type="match status" value="1"/>
</dbReference>